<name>Q30YB3_OLEA2</name>
<dbReference type="AlphaFoldDB" id="Q30YB3"/>
<dbReference type="KEGG" id="dde:Dde_2536"/>
<dbReference type="HOGENOM" id="CLU_929771_0_0_7"/>
<dbReference type="Proteomes" id="UP000002710">
    <property type="component" value="Chromosome"/>
</dbReference>
<dbReference type="STRING" id="207559.Dde_2536"/>
<accession>Q30YB3</accession>
<protein>
    <recommendedName>
        <fullName evidence="3">HTH merR-type domain-containing protein</fullName>
    </recommendedName>
</protein>
<dbReference type="GO" id="GO:0003677">
    <property type="term" value="F:DNA binding"/>
    <property type="evidence" value="ECO:0007669"/>
    <property type="project" value="InterPro"/>
</dbReference>
<keyword evidence="1" id="KW-0175">Coiled coil</keyword>
<reference evidence="4 5" key="1">
    <citation type="journal article" date="2011" name="J. Bacteriol.">
        <title>Complete genome sequence and updated annotation of Desulfovibrio alaskensis G20.</title>
        <authorList>
            <person name="Hauser L.J."/>
            <person name="Land M.L."/>
            <person name="Brown S.D."/>
            <person name="Larimer F."/>
            <person name="Keller K.L."/>
            <person name="Rapp-Giles B.J."/>
            <person name="Price M.N."/>
            <person name="Lin M."/>
            <person name="Bruce D.C."/>
            <person name="Detter J.C."/>
            <person name="Tapia R."/>
            <person name="Han C.S."/>
            <person name="Goodwin L.A."/>
            <person name="Cheng J.F."/>
            <person name="Pitluck S."/>
            <person name="Copeland A."/>
            <person name="Lucas S."/>
            <person name="Nolan M."/>
            <person name="Lapidus A.L."/>
            <person name="Palumbo A.V."/>
            <person name="Wall J.D."/>
        </authorList>
    </citation>
    <scope>NUCLEOTIDE SEQUENCE [LARGE SCALE GENOMIC DNA]</scope>
    <source>
        <strain evidence="5">ATCC BAA 1058 / DSM 17464 / G20</strain>
    </source>
</reference>
<organism evidence="4 5">
    <name type="scientific">Oleidesulfovibrio alaskensis (strain ATCC BAA-1058 / DSM 17464 / G20)</name>
    <name type="common">Desulfovibrio alaskensis</name>
    <dbReference type="NCBI Taxonomy" id="207559"/>
    <lineage>
        <taxon>Bacteria</taxon>
        <taxon>Pseudomonadati</taxon>
        <taxon>Thermodesulfobacteriota</taxon>
        <taxon>Desulfovibrionia</taxon>
        <taxon>Desulfovibrionales</taxon>
        <taxon>Desulfovibrionaceae</taxon>
        <taxon>Oleidesulfovibrio</taxon>
    </lineage>
</organism>
<feature type="domain" description="HTH merR-type" evidence="3">
    <location>
        <begin position="7"/>
        <end position="74"/>
    </location>
</feature>
<dbReference type="InterPro" id="IPR000551">
    <property type="entry name" value="MerR-type_HTH_dom"/>
</dbReference>
<dbReference type="Gene3D" id="1.10.1660.10">
    <property type="match status" value="1"/>
</dbReference>
<dbReference type="eggNOG" id="COG0789">
    <property type="taxonomic scope" value="Bacteria"/>
</dbReference>
<evidence type="ECO:0000313" key="4">
    <source>
        <dbReference type="EMBL" id="ABB39333.1"/>
    </source>
</evidence>
<dbReference type="EMBL" id="CP000112">
    <property type="protein sequence ID" value="ABB39333.1"/>
    <property type="molecule type" value="Genomic_DNA"/>
</dbReference>
<feature type="region of interest" description="Disordered" evidence="2">
    <location>
        <begin position="172"/>
        <end position="197"/>
    </location>
</feature>
<feature type="coiled-coil region" evidence="1">
    <location>
        <begin position="127"/>
        <end position="165"/>
    </location>
</feature>
<dbReference type="InterPro" id="IPR009061">
    <property type="entry name" value="DNA-bd_dom_put_sf"/>
</dbReference>
<evidence type="ECO:0000256" key="2">
    <source>
        <dbReference type="SAM" id="MobiDB-lite"/>
    </source>
</evidence>
<gene>
    <name evidence="4" type="ordered locus">Dde_2536</name>
</gene>
<sequence>MARELLSLREIGRRLDVPPSSIVYYKDRFARFIPTAGGKGRRVKYPPEAVTLFKEIREMFERNLSAEEIEAHLSERDGYAGVHHAGLSGAGAAGFDGASAGFVQELSGVLEKMSGLLEAQAGFRQEIGALRDELSALRHERDEQAARYEETIRRLEQEMEILRAGGAYRAAGDRTEGSARGASSGRSGGSAPRPPASFLGRPLVIHRGGEYIGVVGRGKPFTLAMLIQLIERNAGSQKVQGMEWQYSNGQWLLVIHSRDAAGTQQHRHELRVVRTTTPSGNTVTQLCSLCIDGEDVPDNFLLALFKSIKDGLEG</sequence>
<keyword evidence="5" id="KW-1185">Reference proteome</keyword>
<evidence type="ECO:0000259" key="3">
    <source>
        <dbReference type="Pfam" id="PF13411"/>
    </source>
</evidence>
<dbReference type="SUPFAM" id="SSF46955">
    <property type="entry name" value="Putative DNA-binding domain"/>
    <property type="match status" value="1"/>
</dbReference>
<proteinExistence type="predicted"/>
<dbReference type="GO" id="GO:0006355">
    <property type="term" value="P:regulation of DNA-templated transcription"/>
    <property type="evidence" value="ECO:0007669"/>
    <property type="project" value="InterPro"/>
</dbReference>
<evidence type="ECO:0000256" key="1">
    <source>
        <dbReference type="SAM" id="Coils"/>
    </source>
</evidence>
<dbReference type="Pfam" id="PF13411">
    <property type="entry name" value="MerR_1"/>
    <property type="match status" value="1"/>
</dbReference>
<feature type="compositionally biased region" description="Low complexity" evidence="2">
    <location>
        <begin position="178"/>
        <end position="191"/>
    </location>
</feature>
<dbReference type="RefSeq" id="WP_011368385.1">
    <property type="nucleotide sequence ID" value="NC_007519.1"/>
</dbReference>
<evidence type="ECO:0000313" key="5">
    <source>
        <dbReference type="Proteomes" id="UP000002710"/>
    </source>
</evidence>